<evidence type="ECO:0000256" key="6">
    <source>
        <dbReference type="ARBA" id="ARBA00022989"/>
    </source>
</evidence>
<dbReference type="Pfam" id="PF01094">
    <property type="entry name" value="ANF_receptor"/>
    <property type="match status" value="1"/>
</dbReference>
<feature type="transmembrane region" description="Helical" evidence="12">
    <location>
        <begin position="737"/>
        <end position="759"/>
    </location>
</feature>
<evidence type="ECO:0000259" key="13">
    <source>
        <dbReference type="PROSITE" id="PS50259"/>
    </source>
</evidence>
<dbReference type="InterPro" id="IPR017979">
    <property type="entry name" value="GPCR_3_CS"/>
</dbReference>
<evidence type="ECO:0000256" key="2">
    <source>
        <dbReference type="ARBA" id="ARBA00007242"/>
    </source>
</evidence>
<feature type="transmembrane region" description="Helical" evidence="12">
    <location>
        <begin position="647"/>
        <end position="671"/>
    </location>
</feature>
<comment type="similarity">
    <text evidence="2">Belongs to the G-protein coupled receptor 3 family.</text>
</comment>
<organism evidence="14 15">
    <name type="scientific">Eublepharis macularius</name>
    <name type="common">Leopard gecko</name>
    <name type="synonym">Cyrtodactylus macularius</name>
    <dbReference type="NCBI Taxonomy" id="481883"/>
    <lineage>
        <taxon>Eukaryota</taxon>
        <taxon>Metazoa</taxon>
        <taxon>Chordata</taxon>
        <taxon>Craniata</taxon>
        <taxon>Vertebrata</taxon>
        <taxon>Euteleostomi</taxon>
        <taxon>Lepidosauria</taxon>
        <taxon>Squamata</taxon>
        <taxon>Bifurcata</taxon>
        <taxon>Gekkota</taxon>
        <taxon>Eublepharidae</taxon>
        <taxon>Eublepharinae</taxon>
        <taxon>Eublepharis</taxon>
    </lineage>
</organism>
<dbReference type="InterPro" id="IPR000068">
    <property type="entry name" value="GPCR_3_Ca_sens_rcpt-rel"/>
</dbReference>
<evidence type="ECO:0000256" key="12">
    <source>
        <dbReference type="SAM" id="Phobius"/>
    </source>
</evidence>
<reference evidence="15" key="1">
    <citation type="submission" date="2025-08" db="UniProtKB">
        <authorList>
            <consortium name="RefSeq"/>
        </authorList>
    </citation>
    <scope>IDENTIFICATION</scope>
    <source>
        <tissue evidence="15">Blood</tissue>
    </source>
</reference>
<evidence type="ECO:0000256" key="10">
    <source>
        <dbReference type="ARBA" id="ARBA00023180"/>
    </source>
</evidence>
<dbReference type="PRINTS" id="PR01535">
    <property type="entry name" value="VOMERONASL2R"/>
</dbReference>
<dbReference type="SUPFAM" id="SSF53822">
    <property type="entry name" value="Periplasmic binding protein-like I"/>
    <property type="match status" value="1"/>
</dbReference>
<dbReference type="PANTHER" id="PTHR24061">
    <property type="entry name" value="CALCIUM-SENSING RECEPTOR-RELATED"/>
    <property type="match status" value="1"/>
</dbReference>
<dbReference type="InterPro" id="IPR038550">
    <property type="entry name" value="GPCR_3_9-Cys_sf"/>
</dbReference>
<keyword evidence="9" id="KW-0675">Receptor</keyword>
<evidence type="ECO:0000256" key="7">
    <source>
        <dbReference type="ARBA" id="ARBA00023040"/>
    </source>
</evidence>
<feature type="transmembrane region" description="Helical" evidence="12">
    <location>
        <begin position="692"/>
        <end position="710"/>
    </location>
</feature>
<dbReference type="KEGG" id="emc:129339765"/>
<dbReference type="PRINTS" id="PR00248">
    <property type="entry name" value="GPCRMGR"/>
</dbReference>
<keyword evidence="11" id="KW-0807">Transducer</keyword>
<feature type="transmembrane region" description="Helical" evidence="12">
    <location>
        <begin position="771"/>
        <end position="791"/>
    </location>
</feature>
<dbReference type="PROSITE" id="PS00981">
    <property type="entry name" value="G_PROTEIN_RECEP_F3_3"/>
    <property type="match status" value="1"/>
</dbReference>
<dbReference type="Proteomes" id="UP001190640">
    <property type="component" value="Chromosome 12"/>
</dbReference>
<keyword evidence="8 12" id="KW-0472">Membrane</keyword>
<dbReference type="InterPro" id="IPR011500">
    <property type="entry name" value="GPCR_3_9-Cys_dom"/>
</dbReference>
<dbReference type="FunFam" id="2.10.50.30:FF:000002">
    <property type="entry name" value="Vomeronasal 2 receptor, h1"/>
    <property type="match status" value="1"/>
</dbReference>
<evidence type="ECO:0000256" key="5">
    <source>
        <dbReference type="ARBA" id="ARBA00022729"/>
    </source>
</evidence>
<dbReference type="RefSeq" id="XP_054850323.1">
    <property type="nucleotide sequence ID" value="XM_054994348.1"/>
</dbReference>
<dbReference type="InterPro" id="IPR028082">
    <property type="entry name" value="Peripla_BP_I"/>
</dbReference>
<dbReference type="InterPro" id="IPR001828">
    <property type="entry name" value="ANF_lig-bd_rcpt"/>
</dbReference>
<accession>A0AA97LC51</accession>
<keyword evidence="3" id="KW-1003">Cell membrane</keyword>
<dbReference type="Pfam" id="PF00003">
    <property type="entry name" value="7tm_3"/>
    <property type="match status" value="1"/>
</dbReference>
<dbReference type="GeneID" id="129339765"/>
<dbReference type="AlphaFoldDB" id="A0AA97LC51"/>
<evidence type="ECO:0000256" key="1">
    <source>
        <dbReference type="ARBA" id="ARBA00004651"/>
    </source>
</evidence>
<dbReference type="InterPro" id="IPR017978">
    <property type="entry name" value="GPCR_3_C"/>
</dbReference>
<gene>
    <name evidence="15" type="primary">LOC129339765</name>
</gene>
<evidence type="ECO:0000256" key="11">
    <source>
        <dbReference type="ARBA" id="ARBA00023224"/>
    </source>
</evidence>
<sequence>MRLDWRWAGRSAPSWLTRLHCILHNGKNPAHHLTTKFYQHILALVFAIKEINTNVKILPNVTLGFHIHSSYFDARMTYRSTLDLLFKSHHFIPNYLCSVQKKLIGVIGGLSSDTSSCMADILSPYKVPQFSYGSFESAVTDETPFPSFYRMVPNEALQYVGIVQLLLRFSWRWVGLITMDDEGGEHFLQALEPMLSRKGICAAFIERAPRKLHFDNAEEMIRNFYSNRSNFLDSKANVVIIYGEPATIMWLALLLWTRTVWIPLPESENPERSSAGKVWITTAQIDFAFLVFQKNFDIQMFHGALSFSIHSNEISEFQKFLRIIHPAWAKGDGFIKDFWEQAFDCLFPNSREPTKVEDRCTGKERLESVPAIFFEMSMTGHSYSIYNAVYTVAHVLHIMHSRTASHNATEDGNRQTYLHVEPWQLHSFLRRTSFNNGVGDEITFNEHGELTAGFDITNLVTFPNNSYVRVRVGRLDVQSPPGKELTIHKDRIQWLRGLPQLPPFSVCNEFCKPGFIRIKKDGEKFCCYTCAPCPEGKMSDKEDMDYCMTCPEDHYPNKDQDQCIPKIPRFLSFGDTLSIILAFWALSFSLIVALMFRIFIKYRDSPIVKANNRSLTYVLLISLLLCFLCSLLFIGQPNQVTCLFRQTAFGIIFSIAVSSILAKTTTVVIVFMASSPGNIFQKWLGKRLAHSVVISCSLVQVGICALWLGISPPFPDLDMQSLTEEIIVQCNEGSVTMFYFVLGYMGFLATVCLIVAFLARKLPDTFNEAKFITFSMLVFCSVWLSFVPTYLSTKGKDIVVVEIFSILASSAGLLGCIFLPKCYVIILRPELNNKGQLIKKKK</sequence>
<evidence type="ECO:0000256" key="3">
    <source>
        <dbReference type="ARBA" id="ARBA00022475"/>
    </source>
</evidence>
<dbReference type="GO" id="GO:0005886">
    <property type="term" value="C:plasma membrane"/>
    <property type="evidence" value="ECO:0007669"/>
    <property type="project" value="UniProtKB-SubCell"/>
</dbReference>
<dbReference type="GO" id="GO:0004930">
    <property type="term" value="F:G protein-coupled receptor activity"/>
    <property type="evidence" value="ECO:0007669"/>
    <property type="project" value="UniProtKB-KW"/>
</dbReference>
<name>A0AA97LC51_EUBMA</name>
<dbReference type="PANTHER" id="PTHR24061:SF599">
    <property type="entry name" value="G-PROTEIN COUPLED RECEPTORS FAMILY 3 PROFILE DOMAIN-CONTAINING PROTEIN"/>
    <property type="match status" value="1"/>
</dbReference>
<dbReference type="Gene3D" id="3.40.50.2300">
    <property type="match status" value="2"/>
</dbReference>
<feature type="domain" description="G-protein coupled receptors family 3 profile" evidence="13">
    <location>
        <begin position="577"/>
        <end position="841"/>
    </location>
</feature>
<evidence type="ECO:0000256" key="8">
    <source>
        <dbReference type="ARBA" id="ARBA00023136"/>
    </source>
</evidence>
<protein>
    <submittedName>
        <fullName evidence="15">Vomeronasal type-2 receptor 26-like</fullName>
    </submittedName>
</protein>
<evidence type="ECO:0000256" key="9">
    <source>
        <dbReference type="ARBA" id="ARBA00023170"/>
    </source>
</evidence>
<feature type="transmembrane region" description="Helical" evidence="12">
    <location>
        <begin position="577"/>
        <end position="596"/>
    </location>
</feature>
<keyword evidence="4 12" id="KW-0812">Transmembrane</keyword>
<keyword evidence="5" id="KW-0732">Signal</keyword>
<keyword evidence="6 12" id="KW-1133">Transmembrane helix</keyword>
<keyword evidence="7" id="KW-0297">G-protein coupled receptor</keyword>
<keyword evidence="10" id="KW-0325">Glycoprotein</keyword>
<dbReference type="CDD" id="cd15283">
    <property type="entry name" value="7tmC_V2R_pheromone"/>
    <property type="match status" value="1"/>
</dbReference>
<dbReference type="InterPro" id="IPR004073">
    <property type="entry name" value="GPCR_3_vmron_rcpt_2"/>
</dbReference>
<dbReference type="FunFam" id="3.40.50.2300:FF:000024">
    <property type="entry name" value="Vomeronasal 2, receptor 73"/>
    <property type="match status" value="1"/>
</dbReference>
<dbReference type="InterPro" id="IPR000337">
    <property type="entry name" value="GPCR_3"/>
</dbReference>
<dbReference type="PROSITE" id="PS50259">
    <property type="entry name" value="G_PROTEIN_RECEP_F3_4"/>
    <property type="match status" value="1"/>
</dbReference>
<evidence type="ECO:0000256" key="4">
    <source>
        <dbReference type="ARBA" id="ARBA00022692"/>
    </source>
</evidence>
<feature type="transmembrane region" description="Helical" evidence="12">
    <location>
        <begin position="617"/>
        <end position="635"/>
    </location>
</feature>
<comment type="subcellular location">
    <subcellularLocation>
        <location evidence="1">Cell membrane</location>
        <topology evidence="1">Multi-pass membrane protein</topology>
    </subcellularLocation>
</comment>
<dbReference type="Gene3D" id="2.10.50.30">
    <property type="entry name" value="GPCR, family 3, nine cysteines domain"/>
    <property type="match status" value="1"/>
</dbReference>
<keyword evidence="14" id="KW-1185">Reference proteome</keyword>
<evidence type="ECO:0000313" key="14">
    <source>
        <dbReference type="Proteomes" id="UP001190640"/>
    </source>
</evidence>
<dbReference type="Pfam" id="PF07562">
    <property type="entry name" value="NCD3G"/>
    <property type="match status" value="1"/>
</dbReference>
<feature type="transmembrane region" description="Helical" evidence="12">
    <location>
        <begin position="803"/>
        <end position="826"/>
    </location>
</feature>
<evidence type="ECO:0000313" key="15">
    <source>
        <dbReference type="RefSeq" id="XP_054850323.1"/>
    </source>
</evidence>
<proteinExistence type="inferred from homology"/>